<name>A0AAD4LWL6_9AGAM</name>
<keyword evidence="2" id="KW-1185">Reference proteome</keyword>
<dbReference type="Proteomes" id="UP001203297">
    <property type="component" value="Unassembled WGS sequence"/>
</dbReference>
<organism evidence="1 2">
    <name type="scientific">Multifurca ochricompacta</name>
    <dbReference type="NCBI Taxonomy" id="376703"/>
    <lineage>
        <taxon>Eukaryota</taxon>
        <taxon>Fungi</taxon>
        <taxon>Dikarya</taxon>
        <taxon>Basidiomycota</taxon>
        <taxon>Agaricomycotina</taxon>
        <taxon>Agaricomycetes</taxon>
        <taxon>Russulales</taxon>
        <taxon>Russulaceae</taxon>
        <taxon>Multifurca</taxon>
    </lineage>
</organism>
<accession>A0AAD4LWL6</accession>
<dbReference type="EMBL" id="WTXG01000121">
    <property type="protein sequence ID" value="KAI0292486.1"/>
    <property type="molecule type" value="Genomic_DNA"/>
</dbReference>
<proteinExistence type="predicted"/>
<evidence type="ECO:0000313" key="2">
    <source>
        <dbReference type="Proteomes" id="UP001203297"/>
    </source>
</evidence>
<dbReference type="AlphaFoldDB" id="A0AAD4LWL6"/>
<reference evidence="1" key="1">
    <citation type="journal article" date="2022" name="New Phytol.">
        <title>Evolutionary transition to the ectomycorrhizal habit in the genomes of a hyperdiverse lineage of mushroom-forming fungi.</title>
        <authorList>
            <person name="Looney B."/>
            <person name="Miyauchi S."/>
            <person name="Morin E."/>
            <person name="Drula E."/>
            <person name="Courty P.E."/>
            <person name="Kohler A."/>
            <person name="Kuo A."/>
            <person name="LaButti K."/>
            <person name="Pangilinan J."/>
            <person name="Lipzen A."/>
            <person name="Riley R."/>
            <person name="Andreopoulos W."/>
            <person name="He G."/>
            <person name="Johnson J."/>
            <person name="Nolan M."/>
            <person name="Tritt A."/>
            <person name="Barry K.W."/>
            <person name="Grigoriev I.V."/>
            <person name="Nagy L.G."/>
            <person name="Hibbett D."/>
            <person name="Henrissat B."/>
            <person name="Matheny P.B."/>
            <person name="Labbe J."/>
            <person name="Martin F.M."/>
        </authorList>
    </citation>
    <scope>NUCLEOTIDE SEQUENCE</scope>
    <source>
        <strain evidence="1">BPL690</strain>
    </source>
</reference>
<sequence length="62" mass="6980">GLAQIAQLLPVHSNYCCEHERRVGTTIGKQERQCVIEKEWRGEESLCVGEEACKVILPKEAL</sequence>
<comment type="caution">
    <text evidence="1">The sequence shown here is derived from an EMBL/GenBank/DDBJ whole genome shotgun (WGS) entry which is preliminary data.</text>
</comment>
<protein>
    <submittedName>
        <fullName evidence="1">Uncharacterized protein</fullName>
    </submittedName>
</protein>
<evidence type="ECO:0000313" key="1">
    <source>
        <dbReference type="EMBL" id="KAI0292486.1"/>
    </source>
</evidence>
<gene>
    <name evidence="1" type="ORF">B0F90DRAFT_1770243</name>
</gene>
<feature type="non-terminal residue" evidence="1">
    <location>
        <position position="62"/>
    </location>
</feature>